<protein>
    <submittedName>
        <fullName evidence="2">E4</fullName>
    </submittedName>
</protein>
<organism evidence="2">
    <name type="scientific">Bovine papillomavirus</name>
    <dbReference type="NCBI Taxonomy" id="10571"/>
    <lineage>
        <taxon>Viruses</taxon>
        <taxon>Monodnaviria</taxon>
        <taxon>Shotokuvirae</taxon>
        <taxon>Cossaviricota</taxon>
        <taxon>Papovaviricetes</taxon>
        <taxon>Zurhausenvirales</taxon>
        <taxon>Papillomaviridae</taxon>
    </lineage>
</organism>
<accession>C5IAS2</accession>
<reference evidence="2" key="1">
    <citation type="submission" date="2009-03" db="EMBL/GenBank/DDBJ databases">
        <title>Association of a bovine papillomavirus type 1 variant with equine hoof canker disease.</title>
        <authorList>
            <person name="Brandt S."/>
            <person name="Schoster A."/>
            <person name="Haralambus R."/>
            <person name="Burgstaller J."/>
            <person name="Tober R."/>
            <person name="Hinterhofer C."/>
            <person name="Stanek C."/>
        </authorList>
    </citation>
    <scope>NUCLEOTIDE SEQUENCE</scope>
</reference>
<feature type="compositionally biased region" description="Basic and acidic residues" evidence="1">
    <location>
        <begin position="98"/>
        <end position="120"/>
    </location>
</feature>
<feature type="compositionally biased region" description="Basic and acidic residues" evidence="1">
    <location>
        <begin position="20"/>
        <end position="34"/>
    </location>
</feature>
<sequence>MLVSHPPLLILEIAQTESGSHPKDLKETLQEKKPSQPSLSLLCSAPPPAVPSEQASVGYGTVLARTPTIFLQARGALFSALPPPRAGHGTGGLGIKAGRREAVARLHRGRTSDSPKAHHQ</sequence>
<evidence type="ECO:0000313" key="2">
    <source>
        <dbReference type="EMBL" id="ACR78083.1"/>
    </source>
</evidence>
<evidence type="ECO:0000256" key="1">
    <source>
        <dbReference type="SAM" id="MobiDB-lite"/>
    </source>
</evidence>
<gene>
    <name evidence="2" type="primary">E4</name>
</gene>
<proteinExistence type="predicted"/>
<feature type="region of interest" description="Disordered" evidence="1">
    <location>
        <begin position="14"/>
        <end position="42"/>
    </location>
</feature>
<feature type="region of interest" description="Disordered" evidence="1">
    <location>
        <begin position="82"/>
        <end position="120"/>
    </location>
</feature>
<dbReference type="EMBL" id="FJ816105">
    <property type="protein sequence ID" value="ACR78083.1"/>
    <property type="molecule type" value="Genomic_DNA"/>
</dbReference>
<name>C5IAS2_9PAPI</name>